<evidence type="ECO:0000256" key="1">
    <source>
        <dbReference type="SAM" id="MobiDB-lite"/>
    </source>
</evidence>
<dbReference type="SUPFAM" id="SSF52172">
    <property type="entry name" value="CheY-like"/>
    <property type="match status" value="1"/>
</dbReference>
<keyword evidence="3" id="KW-1185">Reference proteome</keyword>
<sequence>MNREMTAMFPNGIRALIVDDDARFIKSSSMLLSLLNFKVASCGSPTSALKFLSGDKNKDVDVVLVNAEKSTTCGFDFRGIVESDLAIPVIYLLPGEEGQGADDGRRVVPAAAVHAFMAGGSISTTVVDEEREDEDRIHFKVVGAGGRGRKRKSGCNTVAAGSSGTTVTGGQTGKRQGKMNVTGEHERDAVSTQQQPATQKAALPLVRQQQQQPAAATTIEAIATPPRWNQPAAGNVAFGNIAPPTAVANHMATTVTYEPEFSRGGNGNQQQQNVCPPLMFGPFPYQGPPPPVLKQAMSFLPLPRYSGTESVGGATVGASAAAAGEHSNAATFLLRTLNLGTEPDGHDELSATMAMYSESTNPPVAKAAATAAMYSDSSSALMAPQPQQIGHGVMAGLAANRAEATGALNTNSYINYSAAAAVAPQHVGHGVAPKHAAAARQEVLNNGDDFSTYSTSLMPPNQVLKMASNVNELTMAEGAFFSNANDEASFTAPQDLAAAPDGDQLAPGALEAISASLMGSPGPGAAMDGNPGLELEAMFSPDQYDNTMFPLEALLGLDDAPVYEAGVDYQQGGAAGGTAGDAAGTSLIGGADDNLDVLDDYLFMDSTGDFNNGRE</sequence>
<dbReference type="OrthoDB" id="682725at2759"/>
<accession>A0A811PLM5</accession>
<evidence type="ECO:0000313" key="2">
    <source>
        <dbReference type="EMBL" id="CAD6245419.1"/>
    </source>
</evidence>
<protein>
    <recommendedName>
        <fullName evidence="4">Response regulatory domain-containing protein</fullName>
    </recommendedName>
</protein>
<dbReference type="Proteomes" id="UP000604825">
    <property type="component" value="Unassembled WGS sequence"/>
</dbReference>
<dbReference type="InterPro" id="IPR011006">
    <property type="entry name" value="CheY-like_superfamily"/>
</dbReference>
<feature type="compositionally biased region" description="Low complexity" evidence="1">
    <location>
        <begin position="157"/>
        <end position="169"/>
    </location>
</feature>
<organism evidence="2 3">
    <name type="scientific">Miscanthus lutarioriparius</name>
    <dbReference type="NCBI Taxonomy" id="422564"/>
    <lineage>
        <taxon>Eukaryota</taxon>
        <taxon>Viridiplantae</taxon>
        <taxon>Streptophyta</taxon>
        <taxon>Embryophyta</taxon>
        <taxon>Tracheophyta</taxon>
        <taxon>Spermatophyta</taxon>
        <taxon>Magnoliopsida</taxon>
        <taxon>Liliopsida</taxon>
        <taxon>Poales</taxon>
        <taxon>Poaceae</taxon>
        <taxon>PACMAD clade</taxon>
        <taxon>Panicoideae</taxon>
        <taxon>Andropogonodae</taxon>
        <taxon>Andropogoneae</taxon>
        <taxon>Saccharinae</taxon>
        <taxon>Miscanthus</taxon>
    </lineage>
</organism>
<evidence type="ECO:0008006" key="4">
    <source>
        <dbReference type="Google" id="ProtNLM"/>
    </source>
</evidence>
<gene>
    <name evidence="2" type="ORF">NCGR_LOCUS29729</name>
</gene>
<feature type="region of interest" description="Disordered" evidence="1">
    <location>
        <begin position="150"/>
        <end position="178"/>
    </location>
</feature>
<evidence type="ECO:0000313" key="3">
    <source>
        <dbReference type="Proteomes" id="UP000604825"/>
    </source>
</evidence>
<proteinExistence type="predicted"/>
<name>A0A811PLM5_9POAL</name>
<dbReference type="AlphaFoldDB" id="A0A811PLM5"/>
<dbReference type="Gene3D" id="3.40.50.2300">
    <property type="match status" value="1"/>
</dbReference>
<comment type="caution">
    <text evidence="2">The sequence shown here is derived from an EMBL/GenBank/DDBJ whole genome shotgun (WGS) entry which is preliminary data.</text>
</comment>
<reference evidence="2" key="1">
    <citation type="submission" date="2020-10" db="EMBL/GenBank/DDBJ databases">
        <authorList>
            <person name="Han B."/>
            <person name="Lu T."/>
            <person name="Zhao Q."/>
            <person name="Huang X."/>
            <person name="Zhao Y."/>
        </authorList>
    </citation>
    <scope>NUCLEOTIDE SEQUENCE</scope>
</reference>
<dbReference type="EMBL" id="CAJGYO010000007">
    <property type="protein sequence ID" value="CAD6245419.1"/>
    <property type="molecule type" value="Genomic_DNA"/>
</dbReference>